<protein>
    <submittedName>
        <fullName evidence="2">Uncharacterized protein</fullName>
    </submittedName>
</protein>
<name>E0UMG4_GLOV7</name>
<evidence type="ECO:0000313" key="3">
    <source>
        <dbReference type="Proteomes" id="UP000008206"/>
    </source>
</evidence>
<keyword evidence="1" id="KW-1133">Transmembrane helix</keyword>
<keyword evidence="2" id="KW-0614">Plasmid</keyword>
<accession>E0UMG4</accession>
<dbReference type="KEGG" id="cyj:Cyan7822_6357"/>
<reference evidence="3" key="1">
    <citation type="journal article" date="2011" name="MBio">
        <title>Novel metabolic attributes of the genus Cyanothece, comprising a group of unicellular nitrogen-fixing Cyanobacteria.</title>
        <authorList>
            <person name="Bandyopadhyay A."/>
            <person name="Elvitigala T."/>
            <person name="Welsh E."/>
            <person name="Stockel J."/>
            <person name="Liberton M."/>
            <person name="Min H."/>
            <person name="Sherman L.A."/>
            <person name="Pakrasi H.B."/>
        </authorList>
    </citation>
    <scope>NUCLEOTIDE SEQUENCE [LARGE SCALE GENOMIC DNA]</scope>
    <source>
        <strain evidence="3">PCC 7822</strain>
        <plasmid evidence="3">Cy782202</plasmid>
    </source>
</reference>
<gene>
    <name evidence="2" type="ordered locus">Cyan7822_6357</name>
</gene>
<geneLocation type="plasmid" evidence="2 3">
    <name>Cy782202</name>
</geneLocation>
<dbReference type="AlphaFoldDB" id="E0UMG4"/>
<keyword evidence="3" id="KW-1185">Reference proteome</keyword>
<keyword evidence="1" id="KW-0812">Transmembrane</keyword>
<dbReference type="HOGENOM" id="CLU_2600209_0_0_3"/>
<proteinExistence type="predicted"/>
<dbReference type="EMBL" id="CP002200">
    <property type="protein sequence ID" value="ADN18144.1"/>
    <property type="molecule type" value="Genomic_DNA"/>
</dbReference>
<dbReference type="Proteomes" id="UP000008206">
    <property type="component" value="Plasmid Cy782202"/>
</dbReference>
<sequence>MKILPTNLFTVSALILSGFSLLSGTRQALKSDQIFSDLFIAQSSSRSISALCSGFDYATGTLFNYIFVGFRLFFCSYAK</sequence>
<evidence type="ECO:0000313" key="2">
    <source>
        <dbReference type="EMBL" id="ADN18144.1"/>
    </source>
</evidence>
<feature type="transmembrane region" description="Helical" evidence="1">
    <location>
        <begin position="48"/>
        <end position="74"/>
    </location>
</feature>
<keyword evidence="1" id="KW-0472">Membrane</keyword>
<organism evidence="2 3">
    <name type="scientific">Gloeothece verrucosa (strain PCC 7822)</name>
    <name type="common">Cyanothece sp. (strain PCC 7822)</name>
    <dbReference type="NCBI Taxonomy" id="497965"/>
    <lineage>
        <taxon>Bacteria</taxon>
        <taxon>Bacillati</taxon>
        <taxon>Cyanobacteriota</taxon>
        <taxon>Cyanophyceae</taxon>
        <taxon>Oscillatoriophycideae</taxon>
        <taxon>Chroococcales</taxon>
        <taxon>Aphanothecaceae</taxon>
        <taxon>Gloeothece</taxon>
        <taxon>Gloeothece verrucosa</taxon>
    </lineage>
</organism>
<evidence type="ECO:0000256" key="1">
    <source>
        <dbReference type="SAM" id="Phobius"/>
    </source>
</evidence>